<feature type="compositionally biased region" description="Polar residues" evidence="1">
    <location>
        <begin position="796"/>
        <end position="809"/>
    </location>
</feature>
<feature type="compositionally biased region" description="Polar residues" evidence="1">
    <location>
        <begin position="465"/>
        <end position="476"/>
    </location>
</feature>
<dbReference type="AlphaFoldDB" id="D2VBT4"/>
<feature type="compositionally biased region" description="Low complexity" evidence="1">
    <location>
        <begin position="863"/>
        <end position="873"/>
    </location>
</feature>
<protein>
    <submittedName>
        <fullName evidence="2">Predicted protein</fullName>
    </submittedName>
</protein>
<feature type="region of interest" description="Disordered" evidence="1">
    <location>
        <begin position="272"/>
        <end position="311"/>
    </location>
</feature>
<dbReference type="EMBL" id="GG738862">
    <property type="protein sequence ID" value="EFC45644.1"/>
    <property type="molecule type" value="Genomic_DNA"/>
</dbReference>
<gene>
    <name evidence="2" type="ORF">NAEGRDRAFT_48272</name>
</gene>
<evidence type="ECO:0000313" key="2">
    <source>
        <dbReference type="EMBL" id="EFC45644.1"/>
    </source>
</evidence>
<feature type="compositionally biased region" description="Polar residues" evidence="1">
    <location>
        <begin position="874"/>
        <end position="904"/>
    </location>
</feature>
<feature type="compositionally biased region" description="Polar residues" evidence="1">
    <location>
        <begin position="91"/>
        <end position="141"/>
    </location>
</feature>
<dbReference type="Proteomes" id="UP000006671">
    <property type="component" value="Unassembled WGS sequence"/>
</dbReference>
<dbReference type="RefSeq" id="XP_002678388.1">
    <property type="nucleotide sequence ID" value="XM_002678342.1"/>
</dbReference>
<dbReference type="InParanoid" id="D2VBT4"/>
<feature type="compositionally biased region" description="Low complexity" evidence="1">
    <location>
        <begin position="906"/>
        <end position="926"/>
    </location>
</feature>
<sequence>MDNSPLQQHSPNNSFPAIQEEAEEGSLRRITSTYSHHHLNSTQQPLNQTTSNNQANNMNVIASYQTSPHASSTSLYKDSFPKSFHSPPQPTTMHGSNLSILRIQSSPTPKNFTASSHISNQQPSMNERQQQPANSSKSFHSTDLCDLTLGSKATNMSCEIQSSYSSLPTIHQDSNMCSPIVIQQRVSQQQDGSVLENKTNSHHHHHVLPSSSNPPPPTTGQQSYYNNQQNRMQSPHVNTNTNTNNNGQCGSEQTMYSNIVYRSTTNQTFAVDPSPNNSLNMMGQQQQSNPSSLSHNQMTDHSYSNNGNNITSQQQYHQNNVISMIENDQHIKRLVERMTCHMHEMLEFELHLSNSDMRQLFSDGYYNPSLLSATGTTSNSTIANNLNSCGNYDSVNSNTATSATVNTGVNSSEGSILNGVSSSSSSANNNSNLTRIDYIKCTPNGVFTNFESGKSTDSTSSASSCGRNSPDTSETQGLTWYENQQVVLHLWVKIKEQTLNQFKTIFDDFSSGNLNPSIISPIKYQILYKNAEFTAKEVLVHEFSLDPIQCYQKYLKNNEQEEKPVDSFLVYSRNLDFSLERKTVKVVNKRLKVRFEMIALPYLSELQQQQQQQQTRISLLLSPTIVCLTARSFFFDKRRIKTAKGTLTGNPTSISATPQGGGGYGGLTSSNSGSSSSPIGAKLRQVASSLSDGANTKSNSLICDESPSVTFSQHSANHSHAYNPYPPTHTPHHTTTTYHQQTPPLRDSRNQLSQLANNSSISHQQQSPQHYNVVVSPLHPEQAPSPYYMDGYKNHQPPQRHSNQSFNHVSGSPAASSAGGGHGYYSNNQPINHAVSSSFGTPPQQQSTYRPSYSASSLIFDSNNVNGNPSQNNHYYSQQQHPSEVRSSSGSPPYPTQSHQSHVKQSPVSTGSSSLPSLSSIFSNSPMTAPPPPNNRSSPPSSMINPQQQQQVFKSETSSFPISNPHGPPPPQPIPQTSNNRNQFYQLSIPVHSLPSDFMDMHDSNEILVNDFLEFVHNKYRKAPRNFAKLQ</sequence>
<dbReference type="KEGG" id="ngr:NAEGRDRAFT_48272"/>
<dbReference type="VEuPathDB" id="AmoebaDB:NAEGRDRAFT_48272"/>
<organism evidence="3">
    <name type="scientific">Naegleria gruberi</name>
    <name type="common">Amoeba</name>
    <dbReference type="NCBI Taxonomy" id="5762"/>
    <lineage>
        <taxon>Eukaryota</taxon>
        <taxon>Discoba</taxon>
        <taxon>Heterolobosea</taxon>
        <taxon>Tetramitia</taxon>
        <taxon>Eutetramitia</taxon>
        <taxon>Vahlkampfiidae</taxon>
        <taxon>Naegleria</taxon>
    </lineage>
</organism>
<dbReference type="GeneID" id="8858744"/>
<feature type="region of interest" description="Disordered" evidence="1">
    <location>
        <begin position="859"/>
        <end position="980"/>
    </location>
</feature>
<reference evidence="2 3" key="1">
    <citation type="journal article" date="2010" name="Cell">
        <title>The genome of Naegleria gruberi illuminates early eukaryotic versatility.</title>
        <authorList>
            <person name="Fritz-Laylin L.K."/>
            <person name="Prochnik S.E."/>
            <person name="Ginger M.L."/>
            <person name="Dacks J.B."/>
            <person name="Carpenter M.L."/>
            <person name="Field M.C."/>
            <person name="Kuo A."/>
            <person name="Paredez A."/>
            <person name="Chapman J."/>
            <person name="Pham J."/>
            <person name="Shu S."/>
            <person name="Neupane R."/>
            <person name="Cipriano M."/>
            <person name="Mancuso J."/>
            <person name="Tu H."/>
            <person name="Salamov A."/>
            <person name="Lindquist E."/>
            <person name="Shapiro H."/>
            <person name="Lucas S."/>
            <person name="Grigoriev I.V."/>
            <person name="Cande W.Z."/>
            <person name="Fulton C."/>
            <person name="Rokhsar D.S."/>
            <person name="Dawson S.C."/>
        </authorList>
    </citation>
    <scope>NUCLEOTIDE SEQUENCE [LARGE SCALE GENOMIC DNA]</scope>
    <source>
        <strain evidence="2 3">NEG-M</strain>
    </source>
</reference>
<feature type="region of interest" description="Disordered" evidence="1">
    <location>
        <begin position="452"/>
        <end position="476"/>
    </location>
</feature>
<feature type="compositionally biased region" description="Low complexity" evidence="1">
    <location>
        <begin position="935"/>
        <end position="946"/>
    </location>
</feature>
<feature type="region of interest" description="Disordered" evidence="1">
    <location>
        <begin position="834"/>
        <end position="853"/>
    </location>
</feature>
<feature type="compositionally biased region" description="Polar residues" evidence="1">
    <location>
        <begin position="645"/>
        <end position="658"/>
    </location>
</feature>
<accession>D2VBT4</accession>
<evidence type="ECO:0000256" key="1">
    <source>
        <dbReference type="SAM" id="MobiDB-lite"/>
    </source>
</evidence>
<name>D2VBT4_NAEGR</name>
<feature type="region of interest" description="Disordered" evidence="1">
    <location>
        <begin position="710"/>
        <end position="746"/>
    </location>
</feature>
<feature type="compositionally biased region" description="Low complexity" evidence="1">
    <location>
        <begin position="452"/>
        <end position="464"/>
    </location>
</feature>
<feature type="compositionally biased region" description="Low complexity" evidence="1">
    <location>
        <begin position="733"/>
        <end position="744"/>
    </location>
</feature>
<feature type="region of interest" description="Disordered" evidence="1">
    <location>
        <begin position="645"/>
        <end position="679"/>
    </location>
</feature>
<feature type="compositionally biased region" description="Polar residues" evidence="1">
    <location>
        <begin position="710"/>
        <end position="720"/>
    </location>
</feature>
<proteinExistence type="predicted"/>
<feature type="compositionally biased region" description="Low complexity" evidence="1">
    <location>
        <begin position="667"/>
        <end position="677"/>
    </location>
</feature>
<evidence type="ECO:0000313" key="3">
    <source>
        <dbReference type="Proteomes" id="UP000006671"/>
    </source>
</evidence>
<feature type="region of interest" description="Disordered" evidence="1">
    <location>
        <begin position="778"/>
        <end position="829"/>
    </location>
</feature>
<feature type="compositionally biased region" description="Polar residues" evidence="1">
    <location>
        <begin position="185"/>
        <end position="198"/>
    </location>
</feature>
<feature type="compositionally biased region" description="Polar residues" evidence="1">
    <location>
        <begin position="947"/>
        <end position="960"/>
    </location>
</feature>
<feature type="compositionally biased region" description="Polar residues" evidence="1">
    <location>
        <begin position="219"/>
        <end position="237"/>
    </location>
</feature>
<feature type="region of interest" description="Disordered" evidence="1">
    <location>
        <begin position="185"/>
        <end position="251"/>
    </location>
</feature>
<keyword evidence="3" id="KW-1185">Reference proteome</keyword>
<feature type="region of interest" description="Disordered" evidence="1">
    <location>
        <begin position="70"/>
        <end position="141"/>
    </location>
</feature>